<dbReference type="AlphaFoldDB" id="A0A0A0KYM8"/>
<dbReference type="GO" id="GO:0005730">
    <property type="term" value="C:nucleolus"/>
    <property type="evidence" value="ECO:0000318"/>
    <property type="project" value="GO_Central"/>
</dbReference>
<reference evidence="7 8" key="3">
    <citation type="journal article" date="2010" name="BMC Genomics">
        <title>Transcriptome sequencing and comparative analysis of cucumber flowers with different sex types.</title>
        <authorList>
            <person name="Guo S."/>
            <person name="Zheng Y."/>
            <person name="Joung J.G."/>
            <person name="Liu S."/>
            <person name="Zhang Z."/>
            <person name="Crasta O.R."/>
            <person name="Sobral B.W."/>
            <person name="Xu Y."/>
            <person name="Huang S."/>
            <person name="Fei Z."/>
        </authorList>
    </citation>
    <scope>NUCLEOTIDE SEQUENCE [LARGE SCALE GENOMIC DNA]</scope>
    <source>
        <strain evidence="8">cv. 9930</strain>
    </source>
</reference>
<feature type="domain" description="Ribosomal RNA adenine methylase transferase N-terminal" evidence="6">
    <location>
        <begin position="46"/>
        <end position="171"/>
    </location>
</feature>
<keyword evidence="3 5" id="KW-0949">S-adenosyl-L-methionine</keyword>
<gene>
    <name evidence="7" type="ORF">Csa_4G377170</name>
</gene>
<evidence type="ECO:0000256" key="3">
    <source>
        <dbReference type="ARBA" id="ARBA00022691"/>
    </source>
</evidence>
<dbReference type="EMBL" id="CM002925">
    <property type="protein sequence ID" value="KGN54603.1"/>
    <property type="molecule type" value="Genomic_DNA"/>
</dbReference>
<dbReference type="SMART" id="SM00650">
    <property type="entry name" value="rADc"/>
    <property type="match status" value="1"/>
</dbReference>
<dbReference type="GO" id="GO:0031167">
    <property type="term" value="P:rRNA methylation"/>
    <property type="evidence" value="ECO:0000318"/>
    <property type="project" value="GO_Central"/>
</dbReference>
<evidence type="ECO:0000256" key="5">
    <source>
        <dbReference type="RuleBase" id="RU362106"/>
    </source>
</evidence>
<dbReference type="InterPro" id="IPR020598">
    <property type="entry name" value="rRNA_Ade_methylase_Trfase_N"/>
</dbReference>
<evidence type="ECO:0000259" key="6">
    <source>
        <dbReference type="SMART" id="SM00650"/>
    </source>
</evidence>
<dbReference type="Gene3D" id="1.10.8.480">
    <property type="match status" value="1"/>
</dbReference>
<dbReference type="Gene3D" id="3.40.50.150">
    <property type="entry name" value="Vaccinia Virus protein VP39"/>
    <property type="match status" value="1"/>
</dbReference>
<keyword evidence="2 5" id="KW-0808">Transferase</keyword>
<dbReference type="Pfam" id="PF00398">
    <property type="entry name" value="RrnaAD"/>
    <property type="match status" value="1"/>
</dbReference>
<dbReference type="InterPro" id="IPR001737">
    <property type="entry name" value="KsgA/Erm"/>
</dbReference>
<organism evidence="7 8">
    <name type="scientific">Cucumis sativus</name>
    <name type="common">Cucumber</name>
    <dbReference type="NCBI Taxonomy" id="3659"/>
    <lineage>
        <taxon>Eukaryota</taxon>
        <taxon>Viridiplantae</taxon>
        <taxon>Streptophyta</taxon>
        <taxon>Embryophyta</taxon>
        <taxon>Tracheophyta</taxon>
        <taxon>Spermatophyta</taxon>
        <taxon>Magnoliopsida</taxon>
        <taxon>eudicotyledons</taxon>
        <taxon>Gunneridae</taxon>
        <taxon>Pentapetalae</taxon>
        <taxon>rosids</taxon>
        <taxon>fabids</taxon>
        <taxon>Cucurbitales</taxon>
        <taxon>Cucurbitaceae</taxon>
        <taxon>Benincaseae</taxon>
        <taxon>Cucumis</taxon>
    </lineage>
</organism>
<dbReference type="PANTHER" id="PTHR11727:SF7">
    <property type="entry name" value="DIMETHYLADENOSINE TRANSFERASE-RELATED"/>
    <property type="match status" value="1"/>
</dbReference>
<evidence type="ECO:0000256" key="4">
    <source>
        <dbReference type="ARBA" id="ARBA00022884"/>
    </source>
</evidence>
<evidence type="ECO:0000256" key="1">
    <source>
        <dbReference type="ARBA" id="ARBA00022603"/>
    </source>
</evidence>
<dbReference type="Gramene" id="KGN54603">
    <property type="protein sequence ID" value="KGN54603"/>
    <property type="gene ID" value="Csa_4G377170"/>
</dbReference>
<keyword evidence="4" id="KW-0694">RNA-binding</keyword>
<keyword evidence="8" id="KW-1185">Reference proteome</keyword>
<dbReference type="Proteomes" id="UP000029981">
    <property type="component" value="Chromosome 4"/>
</dbReference>
<proteinExistence type="inferred from homology"/>
<dbReference type="SUPFAM" id="SSF53335">
    <property type="entry name" value="S-adenosyl-L-methionine-dependent methyltransferases"/>
    <property type="match status" value="1"/>
</dbReference>
<reference evidence="7 8" key="1">
    <citation type="journal article" date="2009" name="Nat. Genet.">
        <title>The genome of the cucumber, Cucumis sativus L.</title>
        <authorList>
            <person name="Huang S."/>
            <person name="Li R."/>
            <person name="Zhang Z."/>
            <person name="Li L."/>
            <person name="Gu X."/>
            <person name="Fan W."/>
            <person name="Lucas W.J."/>
            <person name="Wang X."/>
            <person name="Xie B."/>
            <person name="Ni P."/>
            <person name="Ren Y."/>
            <person name="Zhu H."/>
            <person name="Li J."/>
            <person name="Lin K."/>
            <person name="Jin W."/>
            <person name="Fei Z."/>
            <person name="Li G."/>
            <person name="Staub J."/>
            <person name="Kilian A."/>
            <person name="van der Vossen E.A."/>
            <person name="Wu Y."/>
            <person name="Guo J."/>
            <person name="He J."/>
            <person name="Jia Z."/>
            <person name="Ren Y."/>
            <person name="Tian G."/>
            <person name="Lu Y."/>
            <person name="Ruan J."/>
            <person name="Qian W."/>
            <person name="Wang M."/>
            <person name="Huang Q."/>
            <person name="Li B."/>
            <person name="Xuan Z."/>
            <person name="Cao J."/>
            <person name="Asan"/>
            <person name="Wu Z."/>
            <person name="Zhang J."/>
            <person name="Cai Q."/>
            <person name="Bai Y."/>
            <person name="Zhao B."/>
            <person name="Han Y."/>
            <person name="Li Y."/>
            <person name="Li X."/>
            <person name="Wang S."/>
            <person name="Shi Q."/>
            <person name="Liu S."/>
            <person name="Cho W.K."/>
            <person name="Kim J.Y."/>
            <person name="Xu Y."/>
            <person name="Heller-Uszynska K."/>
            <person name="Miao H."/>
            <person name="Cheng Z."/>
            <person name="Zhang S."/>
            <person name="Wu J."/>
            <person name="Yang Y."/>
            <person name="Kang H."/>
            <person name="Li M."/>
            <person name="Liang H."/>
            <person name="Ren X."/>
            <person name="Shi Z."/>
            <person name="Wen M."/>
            <person name="Jian M."/>
            <person name="Yang H."/>
            <person name="Zhang G."/>
            <person name="Yang Z."/>
            <person name="Chen R."/>
            <person name="Liu S."/>
            <person name="Li J."/>
            <person name="Ma L."/>
            <person name="Liu H."/>
            <person name="Zhou Y."/>
            <person name="Zhao J."/>
            <person name="Fang X."/>
            <person name="Li G."/>
            <person name="Fang L."/>
            <person name="Li Y."/>
            <person name="Liu D."/>
            <person name="Zheng H."/>
            <person name="Zhang Y."/>
            <person name="Qin N."/>
            <person name="Li Z."/>
            <person name="Yang G."/>
            <person name="Yang S."/>
            <person name="Bolund L."/>
            <person name="Kristiansen K."/>
            <person name="Zheng H."/>
            <person name="Li S."/>
            <person name="Zhang X."/>
            <person name="Yang H."/>
            <person name="Wang J."/>
            <person name="Sun R."/>
            <person name="Zhang B."/>
            <person name="Jiang S."/>
            <person name="Wang J."/>
            <person name="Du Y."/>
            <person name="Li S."/>
        </authorList>
    </citation>
    <scope>NUCLEOTIDE SEQUENCE [LARGE SCALE GENOMIC DNA]</scope>
    <source>
        <strain evidence="8">cv. 9930</strain>
    </source>
</reference>
<comment type="similarity">
    <text evidence="5">Belongs to the class I-like SAM-binding methyltransferase superfamily. rRNA adenine N(6)-methyltransferase family.</text>
</comment>
<reference evidence="7 8" key="2">
    <citation type="journal article" date="2009" name="PLoS ONE">
        <title>An integrated genetic and cytogenetic map of the cucumber genome.</title>
        <authorList>
            <person name="Ren Y."/>
            <person name="Zhang Z."/>
            <person name="Liu J."/>
            <person name="Staub J.E."/>
            <person name="Han Y."/>
            <person name="Cheng Z."/>
            <person name="Li X."/>
            <person name="Lu J."/>
            <person name="Miao H."/>
            <person name="Kang H."/>
            <person name="Xie B."/>
            <person name="Gu X."/>
            <person name="Wang X."/>
            <person name="Du Y."/>
            <person name="Jin W."/>
            <person name="Huang S."/>
        </authorList>
    </citation>
    <scope>NUCLEOTIDE SEQUENCE [LARGE SCALE GENOMIC DNA]</scope>
    <source>
        <strain evidence="8">cv. 9930</strain>
    </source>
</reference>
<evidence type="ECO:0000313" key="8">
    <source>
        <dbReference type="Proteomes" id="UP000029981"/>
    </source>
</evidence>
<accession>A0A0A0KYM8</accession>
<keyword evidence="1 5" id="KW-0489">Methyltransferase</keyword>
<reference evidence="7 8" key="4">
    <citation type="journal article" date="2011" name="BMC Genomics">
        <title>RNA-Seq improves annotation of protein-coding genes in the cucumber genome.</title>
        <authorList>
            <person name="Li Z."/>
            <person name="Zhang Z."/>
            <person name="Yan P."/>
            <person name="Huang S."/>
            <person name="Fei Z."/>
            <person name="Lin K."/>
        </authorList>
    </citation>
    <scope>NUCLEOTIDE SEQUENCE [LARGE SCALE GENOMIC DNA]</scope>
    <source>
        <strain evidence="8">cv. 9930</strain>
    </source>
</reference>
<dbReference type="PANTHER" id="PTHR11727">
    <property type="entry name" value="DIMETHYLADENOSINE TRANSFERASE"/>
    <property type="match status" value="1"/>
</dbReference>
<protein>
    <recommendedName>
        <fullName evidence="5">rRNA adenine N(6)-methyltransferase</fullName>
        <ecNumber evidence="5">2.1.1.-</ecNumber>
    </recommendedName>
</protein>
<name>A0A0A0KYM8_CUCSA</name>
<dbReference type="InterPro" id="IPR029063">
    <property type="entry name" value="SAM-dependent_MTases_sf"/>
</dbReference>
<evidence type="ECO:0000313" key="7">
    <source>
        <dbReference type="EMBL" id="KGN54603.1"/>
    </source>
</evidence>
<sequence>MFQQQWQEAKWKRRRQMQGRRMQHHFKEGFHSINPKASIFSRIPCLLTTFQMSGTKSTDVMLEIGLGTGNLTKKLLECGKMVIAVRIDLQTVLEFLFKEMYKTELPYLDICVANIPYQISSPLTFKLLNHQPSFPSAIIMFHRWGDSGQPGDKIHCRLTVDSSVEPMEPRIEVKQKEWDGFLIICSIQENKTFCSIIRQKSAISLLEKKYKTFCALNVLQQDFADNDDGDFDYSRFDDSNEDQTMKSMVMEMTEDQNSLKLYSWA</sequence>
<evidence type="ECO:0000256" key="2">
    <source>
        <dbReference type="ARBA" id="ARBA00022679"/>
    </source>
</evidence>
<dbReference type="GO" id="GO:0000179">
    <property type="term" value="F:rRNA (adenine-N6,N6-)-dimethyltransferase activity"/>
    <property type="evidence" value="ECO:0000318"/>
    <property type="project" value="GO_Central"/>
</dbReference>
<dbReference type="STRING" id="3659.A0A0A0KYM8"/>
<keyword evidence="5" id="KW-0698">rRNA processing</keyword>
<dbReference type="GO" id="GO:0003723">
    <property type="term" value="F:RNA binding"/>
    <property type="evidence" value="ECO:0007669"/>
    <property type="project" value="UniProtKB-KW"/>
</dbReference>
<dbReference type="EC" id="2.1.1.-" evidence="5"/>